<name>A0A226BWQ6_9FIRM</name>
<organism evidence="2 3">
    <name type="scientific">Natranaerobius trueperi</name>
    <dbReference type="NCBI Taxonomy" id="759412"/>
    <lineage>
        <taxon>Bacteria</taxon>
        <taxon>Bacillati</taxon>
        <taxon>Bacillota</taxon>
        <taxon>Clostridia</taxon>
        <taxon>Natranaerobiales</taxon>
        <taxon>Natranaerobiaceae</taxon>
        <taxon>Natranaerobius</taxon>
    </lineage>
</organism>
<reference evidence="2 3" key="1">
    <citation type="submission" date="2017-06" db="EMBL/GenBank/DDBJ databases">
        <title>Draft Genome Sequence of Natranaerobius trueperi halophilic, alkalithermophilic bacteria from soda lakes.</title>
        <authorList>
            <person name="Zhao B."/>
        </authorList>
    </citation>
    <scope>NUCLEOTIDE SEQUENCE [LARGE SCALE GENOMIC DNA]</scope>
    <source>
        <strain evidence="2 3">DSM 18760</strain>
    </source>
</reference>
<evidence type="ECO:0000313" key="2">
    <source>
        <dbReference type="EMBL" id="OWZ83453.1"/>
    </source>
</evidence>
<dbReference type="Proteomes" id="UP000214588">
    <property type="component" value="Unassembled WGS sequence"/>
</dbReference>
<dbReference type="Pfam" id="PF08955">
    <property type="entry name" value="BofC_C"/>
    <property type="match status" value="1"/>
</dbReference>
<accession>A0A226BWQ6</accession>
<evidence type="ECO:0000259" key="1">
    <source>
        <dbReference type="Pfam" id="PF08955"/>
    </source>
</evidence>
<proteinExistence type="predicted"/>
<dbReference type="OrthoDB" id="2082016at2"/>
<dbReference type="InterPro" id="IPR015050">
    <property type="entry name" value="BofC_C"/>
</dbReference>
<keyword evidence="3" id="KW-1185">Reference proteome</keyword>
<feature type="domain" description="Bypass of forespore C C-terminal" evidence="1">
    <location>
        <begin position="122"/>
        <end position="180"/>
    </location>
</feature>
<dbReference type="AlphaFoldDB" id="A0A226BWQ6"/>
<sequence>MKLTKNSVVTGVIVVISISAVIAQFSINGGISEEEITDETNIKYVIKYLRCGTTKKLDEDNPPVIFQNMVFEGFTESELKNFLPSGWQVDEFSAEELSLIYYGDRCPEHEEEVVSDSNGTDAGYIGIYQDKIAIYEGEPPNGELIEITRHDIKEVYRYELEEGIIFENEEEKDQILESYTS</sequence>
<dbReference type="RefSeq" id="WP_089023882.1">
    <property type="nucleotide sequence ID" value="NZ_NIQC01000018.1"/>
</dbReference>
<protein>
    <recommendedName>
        <fullName evidence="1">Bypass of forespore C C-terminal domain-containing protein</fullName>
    </recommendedName>
</protein>
<gene>
    <name evidence="2" type="ORF">CDO51_08675</name>
</gene>
<dbReference type="EMBL" id="NIQC01000018">
    <property type="protein sequence ID" value="OWZ83453.1"/>
    <property type="molecule type" value="Genomic_DNA"/>
</dbReference>
<comment type="caution">
    <text evidence="2">The sequence shown here is derived from an EMBL/GenBank/DDBJ whole genome shotgun (WGS) entry which is preliminary data.</text>
</comment>
<evidence type="ECO:0000313" key="3">
    <source>
        <dbReference type="Proteomes" id="UP000214588"/>
    </source>
</evidence>